<evidence type="ECO:0000313" key="8">
    <source>
        <dbReference type="Proteomes" id="UP000694864"/>
    </source>
</evidence>
<evidence type="ECO:0000256" key="1">
    <source>
        <dbReference type="ARBA" id="ARBA00004613"/>
    </source>
</evidence>
<dbReference type="PANTHER" id="PTHR33920">
    <property type="entry name" value="THIONIN-2.1-RELATED"/>
    <property type="match status" value="1"/>
</dbReference>
<dbReference type="SUPFAM" id="SSF57429">
    <property type="entry name" value="Crambin-like"/>
    <property type="match status" value="1"/>
</dbReference>
<dbReference type="Gene3D" id="3.30.1350.10">
    <property type="entry name" value="Thionin-like"/>
    <property type="match status" value="1"/>
</dbReference>
<protein>
    <submittedName>
        <fullName evidence="9">Probable thionin-2.4</fullName>
    </submittedName>
</protein>
<reference evidence="8" key="1">
    <citation type="journal article" date="2014" name="Nat. Commun.">
        <title>The emerging biofuel crop Camelina sativa retains a highly undifferentiated hexaploid genome structure.</title>
        <authorList>
            <person name="Kagale S."/>
            <person name="Koh C."/>
            <person name="Nixon J."/>
            <person name="Bollina V."/>
            <person name="Clarke W.E."/>
            <person name="Tuteja R."/>
            <person name="Spillane C."/>
            <person name="Robinson S.J."/>
            <person name="Links M.G."/>
            <person name="Clarke C."/>
            <person name="Higgins E.E."/>
            <person name="Huebert T."/>
            <person name="Sharpe A.G."/>
            <person name="Parkin I.A."/>
        </authorList>
    </citation>
    <scope>NUCLEOTIDE SEQUENCE [LARGE SCALE GENOMIC DNA]</scope>
    <source>
        <strain evidence="8">cv. DH55</strain>
    </source>
</reference>
<accession>A0ABM1Q8N3</accession>
<name>A0ABM1Q8N3_CAMSA</name>
<keyword evidence="5" id="KW-0611">Plant defense</keyword>
<dbReference type="InterPro" id="IPR036391">
    <property type="entry name" value="Thionin-like_sf"/>
</dbReference>
<evidence type="ECO:0000256" key="7">
    <source>
        <dbReference type="SAM" id="SignalP"/>
    </source>
</evidence>
<keyword evidence="4" id="KW-0800">Toxin</keyword>
<sequence length="136" mass="14288">MEGKTLILSVLVLSLFMAQIQVDAKSCCPTTTARNLYNVCRITGSPRERCASLSGCKIVSGSCPNGYNKDIIFSRTQVNDVVSEYCNVGCVSSVCGALTTLQNSVASEIVNGAVNKCVSACSTVCTKNSMNAVETA</sequence>
<evidence type="ECO:0000256" key="6">
    <source>
        <dbReference type="ARBA" id="ARBA00023157"/>
    </source>
</evidence>
<feature type="chain" id="PRO_5045668900" evidence="7">
    <location>
        <begin position="25"/>
        <end position="136"/>
    </location>
</feature>
<dbReference type="Pfam" id="PF00321">
    <property type="entry name" value="Thionin"/>
    <property type="match status" value="1"/>
</dbReference>
<dbReference type="PRINTS" id="PR00287">
    <property type="entry name" value="THIONIN"/>
</dbReference>
<evidence type="ECO:0000256" key="3">
    <source>
        <dbReference type="ARBA" id="ARBA00022525"/>
    </source>
</evidence>
<keyword evidence="3" id="KW-0964">Secreted</keyword>
<dbReference type="GeneID" id="109125613"/>
<comment type="subcellular location">
    <subcellularLocation>
        <location evidence="1">Secreted</location>
    </subcellularLocation>
</comment>
<keyword evidence="6" id="KW-1015">Disulfide bond</keyword>
<gene>
    <name evidence="9" type="primary">LOC109125613</name>
</gene>
<evidence type="ECO:0000256" key="2">
    <source>
        <dbReference type="ARBA" id="ARBA00009872"/>
    </source>
</evidence>
<organism evidence="8 9">
    <name type="scientific">Camelina sativa</name>
    <name type="common">False flax</name>
    <name type="synonym">Myagrum sativum</name>
    <dbReference type="NCBI Taxonomy" id="90675"/>
    <lineage>
        <taxon>Eukaryota</taxon>
        <taxon>Viridiplantae</taxon>
        <taxon>Streptophyta</taxon>
        <taxon>Embryophyta</taxon>
        <taxon>Tracheophyta</taxon>
        <taxon>Spermatophyta</taxon>
        <taxon>Magnoliopsida</taxon>
        <taxon>eudicotyledons</taxon>
        <taxon>Gunneridae</taxon>
        <taxon>Pentapetalae</taxon>
        <taxon>rosids</taxon>
        <taxon>malvids</taxon>
        <taxon>Brassicales</taxon>
        <taxon>Brassicaceae</taxon>
        <taxon>Camelineae</taxon>
        <taxon>Camelina</taxon>
    </lineage>
</organism>
<dbReference type="Proteomes" id="UP000694864">
    <property type="component" value="Chromosome 7"/>
</dbReference>
<comment type="similarity">
    <text evidence="2">Belongs to the plant thionin (TC 1.C.44) family.</text>
</comment>
<evidence type="ECO:0000256" key="4">
    <source>
        <dbReference type="ARBA" id="ARBA00022656"/>
    </source>
</evidence>
<reference evidence="9" key="2">
    <citation type="submission" date="2025-08" db="UniProtKB">
        <authorList>
            <consortium name="RefSeq"/>
        </authorList>
    </citation>
    <scope>IDENTIFICATION</scope>
    <source>
        <tissue evidence="9">Leaf</tissue>
    </source>
</reference>
<keyword evidence="7" id="KW-0732">Signal</keyword>
<keyword evidence="8" id="KW-1185">Reference proteome</keyword>
<evidence type="ECO:0000256" key="5">
    <source>
        <dbReference type="ARBA" id="ARBA00022821"/>
    </source>
</evidence>
<dbReference type="PANTHER" id="PTHR33920:SF2">
    <property type="entry name" value="THIONIN-2.1-RELATED"/>
    <property type="match status" value="1"/>
</dbReference>
<feature type="signal peptide" evidence="7">
    <location>
        <begin position="1"/>
        <end position="24"/>
    </location>
</feature>
<evidence type="ECO:0000313" key="9">
    <source>
        <dbReference type="RefSeq" id="XP_019083121.1"/>
    </source>
</evidence>
<dbReference type="RefSeq" id="XP_019083121.1">
    <property type="nucleotide sequence ID" value="XM_019227576.1"/>
</dbReference>
<proteinExistence type="inferred from homology"/>
<dbReference type="InterPro" id="IPR001010">
    <property type="entry name" value="Thionin"/>
</dbReference>
<dbReference type="PROSITE" id="PS00271">
    <property type="entry name" value="THIONIN"/>
    <property type="match status" value="1"/>
</dbReference>